<proteinExistence type="predicted"/>
<name>A0A233SPH2_STRDA</name>
<organism evidence="1 2">
    <name type="scientific">Streptomyces diastatochromogenes</name>
    <dbReference type="NCBI Taxonomy" id="42236"/>
    <lineage>
        <taxon>Bacteria</taxon>
        <taxon>Bacillati</taxon>
        <taxon>Actinomycetota</taxon>
        <taxon>Actinomycetes</taxon>
        <taxon>Kitasatosporales</taxon>
        <taxon>Streptomycetaceae</taxon>
        <taxon>Streptomyces</taxon>
    </lineage>
</organism>
<dbReference type="Proteomes" id="UP000215483">
    <property type="component" value="Unassembled WGS sequence"/>
</dbReference>
<reference evidence="1 2" key="1">
    <citation type="submission" date="2016-07" db="EMBL/GenBank/DDBJ databases">
        <title>Draft genome of Streptomyces diastatochromogenes.</title>
        <authorList>
            <person name="Podduturi R."/>
            <person name="Lukassen M.B."/>
            <person name="Clausen N."/>
            <person name="Nielsen J.L."/>
            <person name="Jorgensen N.O."/>
        </authorList>
    </citation>
    <scope>NUCLEOTIDE SEQUENCE [LARGE SCALE GENOMIC DNA]</scope>
    <source>
        <strain evidence="1 2">DSM 40608</strain>
    </source>
</reference>
<dbReference type="InterPro" id="IPR029058">
    <property type="entry name" value="AB_hydrolase_fold"/>
</dbReference>
<accession>A0A233SPH2</accession>
<dbReference type="SUPFAM" id="SSF53474">
    <property type="entry name" value="alpha/beta-Hydrolases"/>
    <property type="match status" value="1"/>
</dbReference>
<dbReference type="Pfam" id="PF02450">
    <property type="entry name" value="LCAT"/>
    <property type="match status" value="1"/>
</dbReference>
<sequence>MGTELYEAATGRMLWGMPKVAEYAARWDLDQGMDALALTEDERAGRLGRVVPGRLLRTPAWMPLADGFEPYTPLVKSLRKVAHPDAVAEFGYDWRLPVEHNARLLADAVDRHLTAWRAHPDCVAARDRAPDQRPARIVLVAHSMGGLVTAALALIPGAVDEVRAVLTVGTPFHGAVKATEILNSGRGMLGLPAKNLSRLARTLPGVHDLLPSYRCLDTGDDVVALTPSDVESIGGDRELARDAFELHARLDKAVLPGHRIVEGTAQSTTQSLRIRAGVVEARHVGYDRHDDGELLRDEIGRLVEYDHGGDGTVYRYSTTHGDVDTYAVAQQHAALAVTGSVLDFARGLLTGDRRGARLGGTDVGLDLPDRVAVGTEFEVVVRTGQDPARVSCLVEDAGAETLQGPVRRPMLMPVPGADGVLGARVLLDRPGLYRVKVGGGNDPVTRLVMVA</sequence>
<dbReference type="AlphaFoldDB" id="A0A233SPH2"/>
<evidence type="ECO:0008006" key="3">
    <source>
        <dbReference type="Google" id="ProtNLM"/>
    </source>
</evidence>
<comment type="caution">
    <text evidence="1">The sequence shown here is derived from an EMBL/GenBank/DDBJ whole genome shotgun (WGS) entry which is preliminary data.</text>
</comment>
<dbReference type="InterPro" id="IPR003386">
    <property type="entry name" value="LACT/PDAT_acylTrfase"/>
</dbReference>
<keyword evidence="2" id="KW-1185">Reference proteome</keyword>
<dbReference type="EMBL" id="MCGQ01000008">
    <property type="protein sequence ID" value="OXY97540.1"/>
    <property type="molecule type" value="Genomic_DNA"/>
</dbReference>
<gene>
    <name evidence="1" type="ORF">BEK98_08245</name>
</gene>
<evidence type="ECO:0000313" key="1">
    <source>
        <dbReference type="EMBL" id="OXY97540.1"/>
    </source>
</evidence>
<dbReference type="Gene3D" id="3.40.50.1820">
    <property type="entry name" value="alpha/beta hydrolase"/>
    <property type="match status" value="1"/>
</dbReference>
<evidence type="ECO:0000313" key="2">
    <source>
        <dbReference type="Proteomes" id="UP000215483"/>
    </source>
</evidence>
<protein>
    <recommendedName>
        <fullName evidence="3">Lecithin:cholesterol acyltransferase</fullName>
    </recommendedName>
</protein>
<dbReference type="GO" id="GO:0006629">
    <property type="term" value="P:lipid metabolic process"/>
    <property type="evidence" value="ECO:0007669"/>
    <property type="project" value="InterPro"/>
</dbReference>
<dbReference type="GO" id="GO:0008374">
    <property type="term" value="F:O-acyltransferase activity"/>
    <property type="evidence" value="ECO:0007669"/>
    <property type="project" value="InterPro"/>
</dbReference>